<name>X5MF59_9HYPH</name>
<dbReference type="GO" id="GO:0010181">
    <property type="term" value="F:FMN binding"/>
    <property type="evidence" value="ECO:0007669"/>
    <property type="project" value="InterPro"/>
</dbReference>
<evidence type="ECO:0000313" key="5">
    <source>
        <dbReference type="Proteomes" id="UP000032160"/>
    </source>
</evidence>
<dbReference type="KEGG" id="pect:BN1012_Phect3160"/>
<dbReference type="InterPro" id="IPR050268">
    <property type="entry name" value="NADH-dep_flavin_reductase"/>
</dbReference>
<keyword evidence="2" id="KW-0560">Oxidoreductase</keyword>
<proteinExistence type="inferred from homology"/>
<dbReference type="OrthoDB" id="9792858at2"/>
<reference evidence="4 5" key="1">
    <citation type="journal article" date="2014" name="Front. Genet.">
        <title>Genome and metabolic network of "Candidatus Phaeomarinobacter ectocarpi" Ec32, a new candidate genus of Alphaproteobacteria frequently associated with brown algae.</title>
        <authorList>
            <person name="Dittami S.M."/>
            <person name="Barbeyron T."/>
            <person name="Boyen C."/>
            <person name="Cambefort J."/>
            <person name="Collet G."/>
            <person name="Delage L."/>
            <person name="Gobet A."/>
            <person name="Groisillier A."/>
            <person name="Leblanc C."/>
            <person name="Michel G."/>
            <person name="Scornet D."/>
            <person name="Siegel A."/>
            <person name="Tapia J.E."/>
            <person name="Tonon T."/>
        </authorList>
    </citation>
    <scope>NUCLEOTIDE SEQUENCE [LARGE SCALE GENOMIC DNA]</scope>
    <source>
        <strain evidence="4 5">Ec32</strain>
    </source>
</reference>
<dbReference type="SMART" id="SM00903">
    <property type="entry name" value="Flavin_Reduct"/>
    <property type="match status" value="1"/>
</dbReference>
<dbReference type="HOGENOM" id="CLU_059021_1_0_5"/>
<comment type="similarity">
    <text evidence="1">Belongs to the non-flavoprotein flavin reductase family.</text>
</comment>
<dbReference type="PANTHER" id="PTHR30466">
    <property type="entry name" value="FLAVIN REDUCTASE"/>
    <property type="match status" value="1"/>
</dbReference>
<dbReference type="SUPFAM" id="SSF50475">
    <property type="entry name" value="FMN-binding split barrel"/>
    <property type="match status" value="1"/>
</dbReference>
<dbReference type="Gene3D" id="2.30.110.10">
    <property type="entry name" value="Electron Transport, Fmn-binding Protein, Chain A"/>
    <property type="match status" value="1"/>
</dbReference>
<evidence type="ECO:0000259" key="3">
    <source>
        <dbReference type="SMART" id="SM00903"/>
    </source>
</evidence>
<gene>
    <name evidence="4" type="ORF">BN1012_Phect3160</name>
</gene>
<keyword evidence="5" id="KW-1185">Reference proteome</keyword>
<sequence>MTDNSRDFRNALGCFATGVTVVTTRKADGSPVGITANSFSSVSLDPPLVLWCIDKSSDTLADFDAAGQFAINVLSAEDMNVSNEMAKPGRHSMEDHVGGKGAKTGLPVVETALATFECDVESRHDAGDHIIMVGRVVGFTSTTEGDPLLYFRSKYATAAK</sequence>
<organism evidence="4 5">
    <name type="scientific">Candidatus Phaeomarinibacter ectocarpi</name>
    <dbReference type="NCBI Taxonomy" id="1458461"/>
    <lineage>
        <taxon>Bacteria</taxon>
        <taxon>Pseudomonadati</taxon>
        <taxon>Pseudomonadota</taxon>
        <taxon>Alphaproteobacteria</taxon>
        <taxon>Hyphomicrobiales</taxon>
        <taxon>Parvibaculaceae</taxon>
        <taxon>Candidatus Phaeomarinibacter</taxon>
    </lineage>
</organism>
<dbReference type="InterPro" id="IPR012349">
    <property type="entry name" value="Split_barrel_FMN-bd"/>
</dbReference>
<dbReference type="GO" id="GO:0004497">
    <property type="term" value="F:monooxygenase activity"/>
    <property type="evidence" value="ECO:0007669"/>
    <property type="project" value="UniProtKB-KW"/>
</dbReference>
<protein>
    <submittedName>
        <fullName evidence="4">Nitrilotriacetate monooxygenase component B</fullName>
    </submittedName>
</protein>
<dbReference type="InterPro" id="IPR002563">
    <property type="entry name" value="Flavin_Rdtase-like_dom"/>
</dbReference>
<dbReference type="Proteomes" id="UP000032160">
    <property type="component" value="Chromosome I"/>
</dbReference>
<dbReference type="RefSeq" id="WP_043949180.1">
    <property type="nucleotide sequence ID" value="NZ_HG966617.1"/>
</dbReference>
<evidence type="ECO:0000256" key="1">
    <source>
        <dbReference type="ARBA" id="ARBA00008898"/>
    </source>
</evidence>
<dbReference type="AlphaFoldDB" id="X5MF59"/>
<dbReference type="Pfam" id="PF01613">
    <property type="entry name" value="Flavin_Reduct"/>
    <property type="match status" value="1"/>
</dbReference>
<keyword evidence="4" id="KW-0503">Monooxygenase</keyword>
<evidence type="ECO:0000256" key="2">
    <source>
        <dbReference type="ARBA" id="ARBA00023002"/>
    </source>
</evidence>
<evidence type="ECO:0000313" key="4">
    <source>
        <dbReference type="EMBL" id="CDO61372.1"/>
    </source>
</evidence>
<dbReference type="STRING" id="1458461.BN1012_Phect3160"/>
<feature type="domain" description="Flavin reductase like" evidence="3">
    <location>
        <begin position="12"/>
        <end position="157"/>
    </location>
</feature>
<accession>X5MF59</accession>
<dbReference type="EMBL" id="HG966617">
    <property type="protein sequence ID" value="CDO61372.1"/>
    <property type="molecule type" value="Genomic_DNA"/>
</dbReference>
<dbReference type="PANTHER" id="PTHR30466:SF11">
    <property type="entry name" value="FLAVIN-DEPENDENT MONOOXYGENASE, REDUCTASE SUBUNIT HSAB"/>
    <property type="match status" value="1"/>
</dbReference>
<dbReference type="GO" id="GO:0042602">
    <property type="term" value="F:riboflavin reductase (NADPH) activity"/>
    <property type="evidence" value="ECO:0007669"/>
    <property type="project" value="TreeGrafter"/>
</dbReference>